<reference evidence="2" key="1">
    <citation type="journal article" date="2020" name="mSystems">
        <title>Genome- and Community-Level Interaction Insights into Carbon Utilization and Element Cycling Functions of Hydrothermarchaeota in Hydrothermal Sediment.</title>
        <authorList>
            <person name="Zhou Z."/>
            <person name="Liu Y."/>
            <person name="Xu W."/>
            <person name="Pan J."/>
            <person name="Luo Z.H."/>
            <person name="Li M."/>
        </authorList>
    </citation>
    <scope>NUCLEOTIDE SEQUENCE [LARGE SCALE GENOMIC DNA]</scope>
    <source>
        <strain evidence="2">HyVt-389</strain>
    </source>
</reference>
<dbReference type="PANTHER" id="PTHR22916:SF3">
    <property type="entry name" value="UDP-GLCNAC:BETAGAL BETA-1,3-N-ACETYLGLUCOSAMINYLTRANSFERASE-LIKE PROTEIN 1"/>
    <property type="match status" value="1"/>
</dbReference>
<dbReference type="InterPro" id="IPR029044">
    <property type="entry name" value="Nucleotide-diphossugar_trans"/>
</dbReference>
<dbReference type="EMBL" id="DRIH01000110">
    <property type="protein sequence ID" value="HEC67836.1"/>
    <property type="molecule type" value="Genomic_DNA"/>
</dbReference>
<feature type="domain" description="Glycosyltransferase 2-like" evidence="1">
    <location>
        <begin position="5"/>
        <end position="114"/>
    </location>
</feature>
<dbReference type="GO" id="GO:0016758">
    <property type="term" value="F:hexosyltransferase activity"/>
    <property type="evidence" value="ECO:0007669"/>
    <property type="project" value="UniProtKB-ARBA"/>
</dbReference>
<dbReference type="AlphaFoldDB" id="A0A7C2AL67"/>
<evidence type="ECO:0000313" key="2">
    <source>
        <dbReference type="EMBL" id="HEC67836.1"/>
    </source>
</evidence>
<dbReference type="Proteomes" id="UP000885738">
    <property type="component" value="Unassembled WGS sequence"/>
</dbReference>
<protein>
    <submittedName>
        <fullName evidence="2">Glycosyltransferase</fullName>
    </submittedName>
</protein>
<comment type="caution">
    <text evidence="2">The sequence shown here is derived from an EMBL/GenBank/DDBJ whole genome shotgun (WGS) entry which is preliminary data.</text>
</comment>
<gene>
    <name evidence="2" type="ORF">ENI35_03360</name>
</gene>
<sequence>MPKVSIIIPTYNRAQFLKEAIESVFNQTYQNYELIVVDDGSEDNTKQIIARYKDRLTYTDIPHQGVSKARNTGVILAKGEFICFLDSDDLWLPKKLEFQMAFFDSHPDALICQTEEIWVRNGIRVNPKKHCLKPSGMMFAQSLRRCLISPSAVMMHRRLFDLVGLFDESFLACEDYDLWLRVTARYPVYLLSLPLVIKRGGHSDQLSRKVEALDKWRIKAIEKMLVSGALTPKQYALAIKELRYKCEIYAKGCLKRGKIKEGLYYLNLPNNYARE</sequence>
<accession>A0A7C2AL67</accession>
<dbReference type="InterPro" id="IPR001173">
    <property type="entry name" value="Glyco_trans_2-like"/>
</dbReference>
<evidence type="ECO:0000259" key="1">
    <source>
        <dbReference type="Pfam" id="PF00535"/>
    </source>
</evidence>
<proteinExistence type="predicted"/>
<dbReference type="Pfam" id="PF00535">
    <property type="entry name" value="Glycos_transf_2"/>
    <property type="match status" value="1"/>
</dbReference>
<dbReference type="SUPFAM" id="SSF53448">
    <property type="entry name" value="Nucleotide-diphospho-sugar transferases"/>
    <property type="match status" value="1"/>
</dbReference>
<dbReference type="Gene3D" id="3.90.550.10">
    <property type="entry name" value="Spore Coat Polysaccharide Biosynthesis Protein SpsA, Chain A"/>
    <property type="match status" value="1"/>
</dbReference>
<organism evidence="2">
    <name type="scientific">Desulfofervidus auxilii</name>
    <dbReference type="NCBI Taxonomy" id="1621989"/>
    <lineage>
        <taxon>Bacteria</taxon>
        <taxon>Pseudomonadati</taxon>
        <taxon>Thermodesulfobacteriota</taxon>
        <taxon>Candidatus Desulfofervidia</taxon>
        <taxon>Candidatus Desulfofervidales</taxon>
        <taxon>Candidatus Desulfofervidaceae</taxon>
        <taxon>Candidatus Desulfofervidus</taxon>
    </lineage>
</organism>
<name>A0A7C2AL67_DESA2</name>
<dbReference type="PANTHER" id="PTHR22916">
    <property type="entry name" value="GLYCOSYLTRANSFERASE"/>
    <property type="match status" value="1"/>
</dbReference>